<proteinExistence type="predicted"/>
<dbReference type="GO" id="GO:0036376">
    <property type="term" value="P:sodium ion export across plasma membrane"/>
    <property type="evidence" value="ECO:0007669"/>
    <property type="project" value="TreeGrafter"/>
</dbReference>
<dbReference type="Gene3D" id="3.40.50.1000">
    <property type="entry name" value="HAD superfamily/HAD-like"/>
    <property type="match status" value="3"/>
</dbReference>
<evidence type="ECO:0000256" key="13">
    <source>
        <dbReference type="ARBA" id="ARBA00023065"/>
    </source>
</evidence>
<keyword evidence="5 16" id="KW-0812">Transmembrane</keyword>
<dbReference type="Pfam" id="PF13246">
    <property type="entry name" value="Cation_ATPase"/>
    <property type="match status" value="1"/>
</dbReference>
<evidence type="ECO:0000256" key="14">
    <source>
        <dbReference type="ARBA" id="ARBA00023136"/>
    </source>
</evidence>
<dbReference type="Pfam" id="PF00122">
    <property type="entry name" value="E1-E2_ATPase"/>
    <property type="match status" value="1"/>
</dbReference>
<dbReference type="SUPFAM" id="SSF81665">
    <property type="entry name" value="Calcium ATPase, transmembrane domain M"/>
    <property type="match status" value="1"/>
</dbReference>
<dbReference type="InterPro" id="IPR008250">
    <property type="entry name" value="ATPase_P-typ_transduc_dom_A_sf"/>
</dbReference>
<evidence type="ECO:0000256" key="10">
    <source>
        <dbReference type="ARBA" id="ARBA00022967"/>
    </source>
</evidence>
<keyword evidence="7" id="KW-0547">Nucleotide-binding</keyword>
<feature type="domain" description="Cation-transporting P-type ATPase N-terminal" evidence="17">
    <location>
        <begin position="63"/>
        <end position="145"/>
    </location>
</feature>
<feature type="transmembrane region" description="Helical" evidence="16">
    <location>
        <begin position="1095"/>
        <end position="1116"/>
    </location>
</feature>
<evidence type="ECO:0000256" key="5">
    <source>
        <dbReference type="ARBA" id="ARBA00022692"/>
    </source>
</evidence>
<dbReference type="FunFam" id="1.20.1110.10:FF:000064">
    <property type="entry name" value="Cation transporting ATPase"/>
    <property type="match status" value="1"/>
</dbReference>
<evidence type="ECO:0000313" key="19">
    <source>
        <dbReference type="Proteomes" id="UP000005237"/>
    </source>
</evidence>
<reference evidence="18" key="2">
    <citation type="submission" date="2022-06" db="UniProtKB">
        <authorList>
            <consortium name="EnsemblMetazoa"/>
        </authorList>
    </citation>
    <scope>IDENTIFICATION</scope>
    <source>
        <strain evidence="18">DF5081</strain>
    </source>
</reference>
<dbReference type="GO" id="GO:0005524">
    <property type="term" value="F:ATP binding"/>
    <property type="evidence" value="ECO:0007669"/>
    <property type="project" value="UniProtKB-KW"/>
</dbReference>
<evidence type="ECO:0000256" key="9">
    <source>
        <dbReference type="ARBA" id="ARBA00022840"/>
    </source>
</evidence>
<keyword evidence="3" id="KW-0813">Transport</keyword>
<dbReference type="Pfam" id="PF00690">
    <property type="entry name" value="Cation_ATPase_N"/>
    <property type="match status" value="1"/>
</dbReference>
<feature type="transmembrane region" description="Helical" evidence="16">
    <location>
        <begin position="156"/>
        <end position="177"/>
    </location>
</feature>
<sequence>MTRKPTHCTLPPPATKNGAPECESGPSSTMSSAASFTRSDVWKKKVAEGEGMTLQEIVSSSFVEHTLTVDQIKDLYPDSYVFSEVAERSDGLHSDEARKRLKDGGLNQIDPPREPSLTRFFLSQFHFKFWILLIGAAILSVMTYFIHMARGFNEPLNMYCALILIAVVVFMGILSYWQQAKAKKVLQENRQMMPAMSYVIRDCEEQEIRAEEVVVGDLVYLRAGYKVPADMRILQSNSLIIGSSEVTGHRLPREYKVDPVPPNISVFDACNVAFMGSYCTEGEGIGIVIRTGKFTVMGALAKQHHHIPPPSGRLQTELQNFSTFISIVAITMATAVFFIGCFVASFENILDHFIVGFVVIIVANVPQGLPATVMSQLRIIARRMAQKNILIKKLELIDELGAATVICADKSGTLTMNQMVVTDLWFNSRLVTGSAVDLKHPHIRAMKSKKFPDRLEDPLPDILTVMSVCNNAQFEHVRRSMRRVSTMRALQKSASEAMLSAHMKKKFTIVDTRTGQVSEAGGLNKDRRNQESETRAREGGKKSDKSKRDDIFGVPSDVALLKYVELSASVEGIRQKYQTVFEIPFNSIRRCQLVISKCLASDFPITSEAVEPPTEGQSRYVIFTKGAPEVILGKCSKVRHGKDLRDIDDEYRKRCQAAWEMLGNEGRRVIAFAQKNFNADENRKFTGQEYTGDLVFLGMSAIMDPPRPETAAAIEQCKVAGVKVFMITGDHPTTATAIARQIGLIGPSSNPFFVVVLTVLTAFLAHSQLCINYQPHDIQNLQKSCEEALNSIARVLPPNPADVASISYDISNEINEQNKSIIDKWYRIPVSAQDIRVNVRTCFDFSLHEMLTASESDSDANSTFSSLLYPLRLTLILIVSSFLLGVLDLSARAVLRDMSLSDVETPQNSWAVVTGDQLKNYKKSDWNQLLKNHNIVFARTNTEQKLEIVQEVQRRGETVAVTGGGVDDAPALAHANVGIAMGQTGSDIAKQTADIVLLDDNFASIVMGIEEGRLLFDNLRLSLAYTFAHLWPEVFPIMMSFMLGLPHGLSPLQILSVDLASEMPPAISLAYEQPENDIMHTPPRSRTARLLSKSLLVYAYILAGFGITIGCIAAYLSVYCYHNIPIADILFTAEHHWKIGARNFTTSQGLTFDEQQQLFIKGQAAAAWQITLVMSQVFHLYNCTTRRVSVFRHGLTNIVSIFAVLIEVLLLFMFVYTPVFQYIMDIHTPPAHVWAIAPIVGLYLLAFNEMRKYFIRNFPKNKLVRLIKW</sequence>
<dbReference type="NCBIfam" id="TIGR01494">
    <property type="entry name" value="ATPase_P-type"/>
    <property type="match status" value="2"/>
</dbReference>
<feature type="compositionally biased region" description="Low complexity" evidence="15">
    <location>
        <begin position="24"/>
        <end position="34"/>
    </location>
</feature>
<feature type="transmembrane region" description="Helical" evidence="16">
    <location>
        <begin position="129"/>
        <end position="150"/>
    </location>
</feature>
<dbReference type="InterPro" id="IPR050510">
    <property type="entry name" value="Cation_transp_ATPase_P-type"/>
</dbReference>
<feature type="transmembrane region" description="Helical" evidence="16">
    <location>
        <begin position="1195"/>
        <end position="1219"/>
    </location>
</feature>
<organism evidence="18 19">
    <name type="scientific">Caenorhabditis japonica</name>
    <dbReference type="NCBI Taxonomy" id="281687"/>
    <lineage>
        <taxon>Eukaryota</taxon>
        <taxon>Metazoa</taxon>
        <taxon>Ecdysozoa</taxon>
        <taxon>Nematoda</taxon>
        <taxon>Chromadorea</taxon>
        <taxon>Rhabditida</taxon>
        <taxon>Rhabditina</taxon>
        <taxon>Rhabditomorpha</taxon>
        <taxon>Rhabditoidea</taxon>
        <taxon>Rhabditidae</taxon>
        <taxon>Peloderinae</taxon>
        <taxon>Caenorhabditis</taxon>
    </lineage>
</organism>
<dbReference type="PRINTS" id="PR00119">
    <property type="entry name" value="CATATPASE"/>
</dbReference>
<evidence type="ECO:0000256" key="16">
    <source>
        <dbReference type="SAM" id="Phobius"/>
    </source>
</evidence>
<keyword evidence="19" id="KW-1185">Reference proteome</keyword>
<evidence type="ECO:0000256" key="7">
    <source>
        <dbReference type="ARBA" id="ARBA00022741"/>
    </source>
</evidence>
<feature type="region of interest" description="Disordered" evidence="15">
    <location>
        <begin position="518"/>
        <end position="549"/>
    </location>
</feature>
<feature type="compositionally biased region" description="Basic and acidic residues" evidence="15">
    <location>
        <begin position="524"/>
        <end position="549"/>
    </location>
</feature>
<reference evidence="19" key="1">
    <citation type="submission" date="2010-08" db="EMBL/GenBank/DDBJ databases">
        <authorList>
            <consortium name="Caenorhabditis japonica Sequencing Consortium"/>
            <person name="Wilson R.K."/>
        </authorList>
    </citation>
    <scope>NUCLEOTIDE SEQUENCE [LARGE SCALE GENOMIC DNA]</scope>
    <source>
        <strain evidence="19">DF5081</strain>
    </source>
</reference>
<dbReference type="GO" id="GO:0030007">
    <property type="term" value="P:intracellular potassium ion homeostasis"/>
    <property type="evidence" value="ECO:0007669"/>
    <property type="project" value="TreeGrafter"/>
</dbReference>
<dbReference type="GO" id="GO:1902600">
    <property type="term" value="P:proton transmembrane transport"/>
    <property type="evidence" value="ECO:0007669"/>
    <property type="project" value="TreeGrafter"/>
</dbReference>
<dbReference type="SMART" id="SM00831">
    <property type="entry name" value="Cation_ATPase_N"/>
    <property type="match status" value="1"/>
</dbReference>
<evidence type="ECO:0000256" key="12">
    <source>
        <dbReference type="ARBA" id="ARBA00023008"/>
    </source>
</evidence>
<dbReference type="FunFam" id="3.40.50.1000:FF:000144">
    <property type="entry name" value="copper-transporting ATPase 1 isoform X2"/>
    <property type="match status" value="1"/>
</dbReference>
<evidence type="ECO:0000256" key="15">
    <source>
        <dbReference type="SAM" id="MobiDB-lite"/>
    </source>
</evidence>
<evidence type="ECO:0000256" key="11">
    <source>
        <dbReference type="ARBA" id="ARBA00022989"/>
    </source>
</evidence>
<dbReference type="Pfam" id="PF00689">
    <property type="entry name" value="Cation_ATPase_C"/>
    <property type="match status" value="1"/>
</dbReference>
<name>A0A8R1DX53_CAEJA</name>
<accession>A0A8R1DX53</accession>
<dbReference type="GO" id="GO:0006883">
    <property type="term" value="P:intracellular sodium ion homeostasis"/>
    <property type="evidence" value="ECO:0007669"/>
    <property type="project" value="TreeGrafter"/>
</dbReference>
<dbReference type="InterPro" id="IPR023299">
    <property type="entry name" value="ATPase_P-typ_cyto_dom_N"/>
</dbReference>
<evidence type="ECO:0000256" key="6">
    <source>
        <dbReference type="ARBA" id="ARBA00022723"/>
    </source>
</evidence>
<feature type="transmembrane region" description="Helical" evidence="16">
    <location>
        <begin position="752"/>
        <end position="774"/>
    </location>
</feature>
<keyword evidence="6" id="KW-0479">Metal-binding</keyword>
<feature type="transmembrane region" description="Helical" evidence="16">
    <location>
        <begin position="1231"/>
        <end position="1247"/>
    </location>
</feature>
<dbReference type="InterPro" id="IPR036412">
    <property type="entry name" value="HAD-like_sf"/>
</dbReference>
<keyword evidence="8" id="KW-0187">Copper transport</keyword>
<keyword evidence="11 16" id="KW-1133">Transmembrane helix</keyword>
<dbReference type="Gene3D" id="1.20.1110.10">
    <property type="entry name" value="Calcium-transporting ATPase, transmembrane domain"/>
    <property type="match status" value="2"/>
</dbReference>
<dbReference type="AlphaFoldDB" id="A0A8R1DX53"/>
<feature type="transmembrane region" description="Helical" evidence="16">
    <location>
        <begin position="321"/>
        <end position="346"/>
    </location>
</feature>
<evidence type="ECO:0000256" key="4">
    <source>
        <dbReference type="ARBA" id="ARBA00022475"/>
    </source>
</evidence>
<keyword evidence="9" id="KW-0067">ATP-binding</keyword>
<dbReference type="EnsemblMetazoa" id="CJA14264.1">
    <property type="protein sequence ID" value="CJA14264.1"/>
    <property type="gene ID" value="WBGene00133468"/>
</dbReference>
<dbReference type="Gene3D" id="3.40.1110.10">
    <property type="entry name" value="Calcium-transporting ATPase, cytoplasmic domain N"/>
    <property type="match status" value="2"/>
</dbReference>
<dbReference type="Gene3D" id="2.70.150.10">
    <property type="entry name" value="Calcium-transporting ATPase, cytoplasmic transduction domain A"/>
    <property type="match status" value="1"/>
</dbReference>
<dbReference type="InterPro" id="IPR006068">
    <property type="entry name" value="ATPase_P-typ_cation-transptr_C"/>
</dbReference>
<evidence type="ECO:0000313" key="18">
    <source>
        <dbReference type="EnsemblMetazoa" id="CJA14264.1"/>
    </source>
</evidence>
<keyword evidence="4" id="KW-1003">Cell membrane</keyword>
<dbReference type="Proteomes" id="UP000005237">
    <property type="component" value="Unassembled WGS sequence"/>
</dbReference>
<keyword evidence="10" id="KW-1278">Translocase</keyword>
<dbReference type="SUPFAM" id="SSF81653">
    <property type="entry name" value="Calcium ATPase, transduction domain A"/>
    <property type="match status" value="1"/>
</dbReference>
<dbReference type="GO" id="GO:0140581">
    <property type="term" value="F:P-type monovalent copper transporter activity"/>
    <property type="evidence" value="ECO:0007669"/>
    <property type="project" value="UniProtKB-EC"/>
</dbReference>
<feature type="transmembrane region" description="Helical" evidence="16">
    <location>
        <begin position="867"/>
        <end position="889"/>
    </location>
</feature>
<feature type="region of interest" description="Disordered" evidence="15">
    <location>
        <begin position="1"/>
        <end position="34"/>
    </location>
</feature>
<dbReference type="SUPFAM" id="SSF56784">
    <property type="entry name" value="HAD-like"/>
    <property type="match status" value="1"/>
</dbReference>
<dbReference type="PRINTS" id="PR00121">
    <property type="entry name" value="NAKATPASE"/>
</dbReference>
<dbReference type="InterPro" id="IPR059000">
    <property type="entry name" value="ATPase_P-type_domA"/>
</dbReference>
<dbReference type="InterPro" id="IPR001757">
    <property type="entry name" value="P_typ_ATPase"/>
</dbReference>
<dbReference type="InterPro" id="IPR023298">
    <property type="entry name" value="ATPase_P-typ_TM_dom_sf"/>
</dbReference>
<keyword evidence="13" id="KW-0406">Ion transport</keyword>
<dbReference type="PANTHER" id="PTHR43294">
    <property type="entry name" value="SODIUM/POTASSIUM-TRANSPORTING ATPASE SUBUNIT ALPHA"/>
    <property type="match status" value="1"/>
</dbReference>
<evidence type="ECO:0000256" key="8">
    <source>
        <dbReference type="ARBA" id="ARBA00022796"/>
    </source>
</evidence>
<dbReference type="GO" id="GO:0005391">
    <property type="term" value="F:P-type sodium:potassium-exchanging transporter activity"/>
    <property type="evidence" value="ECO:0007669"/>
    <property type="project" value="TreeGrafter"/>
</dbReference>
<keyword evidence="12" id="KW-0186">Copper</keyword>
<dbReference type="GO" id="GO:0016887">
    <property type="term" value="F:ATP hydrolysis activity"/>
    <property type="evidence" value="ECO:0007669"/>
    <property type="project" value="InterPro"/>
</dbReference>
<dbReference type="GO" id="GO:1990573">
    <property type="term" value="P:potassium ion import across plasma membrane"/>
    <property type="evidence" value="ECO:0007669"/>
    <property type="project" value="TreeGrafter"/>
</dbReference>
<dbReference type="EC" id="7.2.2.8" evidence="2"/>
<feature type="transmembrane region" description="Helical" evidence="16">
    <location>
        <begin position="1165"/>
        <end position="1183"/>
    </location>
</feature>
<dbReference type="GO" id="GO:0046872">
    <property type="term" value="F:metal ion binding"/>
    <property type="evidence" value="ECO:0007669"/>
    <property type="project" value="UniProtKB-KW"/>
</dbReference>
<evidence type="ECO:0000259" key="17">
    <source>
        <dbReference type="SMART" id="SM00831"/>
    </source>
</evidence>
<evidence type="ECO:0000256" key="1">
    <source>
        <dbReference type="ARBA" id="ARBA00004651"/>
    </source>
</evidence>
<dbReference type="InterPro" id="IPR004014">
    <property type="entry name" value="ATPase_P-typ_cation-transptr_N"/>
</dbReference>
<dbReference type="InterPro" id="IPR023214">
    <property type="entry name" value="HAD_sf"/>
</dbReference>
<protein>
    <recommendedName>
        <fullName evidence="2">P-type Cu(+) transporter</fullName>
        <ecNumber evidence="2">7.2.2.8</ecNumber>
    </recommendedName>
</protein>
<feature type="transmembrane region" description="Helical" evidence="16">
    <location>
        <begin position="352"/>
        <end position="374"/>
    </location>
</feature>
<evidence type="ECO:0000256" key="3">
    <source>
        <dbReference type="ARBA" id="ARBA00022448"/>
    </source>
</evidence>
<dbReference type="SUPFAM" id="SSF81660">
    <property type="entry name" value="Metal cation-transporting ATPase, ATP-binding domain N"/>
    <property type="match status" value="1"/>
</dbReference>
<evidence type="ECO:0000256" key="2">
    <source>
        <dbReference type="ARBA" id="ARBA00012517"/>
    </source>
</evidence>
<keyword evidence="14 16" id="KW-0472">Membrane</keyword>
<dbReference type="PANTHER" id="PTHR43294:SF21">
    <property type="entry name" value="CATION TRANSPORTING ATPASE"/>
    <property type="match status" value="1"/>
</dbReference>
<dbReference type="GO" id="GO:0005886">
    <property type="term" value="C:plasma membrane"/>
    <property type="evidence" value="ECO:0007669"/>
    <property type="project" value="UniProtKB-SubCell"/>
</dbReference>
<comment type="subcellular location">
    <subcellularLocation>
        <location evidence="1">Cell membrane</location>
        <topology evidence="1">Multi-pass membrane protein</topology>
    </subcellularLocation>
</comment>